<feature type="region of interest" description="Disordered" evidence="1">
    <location>
        <begin position="1"/>
        <end position="56"/>
    </location>
</feature>
<feature type="compositionally biased region" description="Basic and acidic residues" evidence="1">
    <location>
        <begin position="1"/>
        <end position="38"/>
    </location>
</feature>
<dbReference type="RefSeq" id="WP_013807461.1">
    <property type="nucleotide sequence ID" value="NC_015564.1"/>
</dbReference>
<reference evidence="2 3" key="1">
    <citation type="journal article" date="2011" name="J. Bacteriol.">
        <title>Complete genome sequence of Amycolicicoccus subflavus DQS3-9A1T, an actinomycete isolated from crude oil-polluted soil.</title>
        <authorList>
            <person name="Cai M."/>
            <person name="Chen W.M."/>
            <person name="Nie Y."/>
            <person name="Chi C.Q."/>
            <person name="Wang Y.N."/>
            <person name="Tang Y.Q."/>
            <person name="Li G.Y."/>
            <person name="Wu X.L."/>
        </authorList>
    </citation>
    <scope>NUCLEOTIDE SEQUENCE [LARGE SCALE GENOMIC DNA]</scope>
    <source>
        <strain evidence="3">DSM 45089 / DQS3-9A1</strain>
    </source>
</reference>
<dbReference type="STRING" id="443218.AS9A_2665"/>
<dbReference type="KEGG" id="asd:AS9A_2665"/>
<dbReference type="HOGENOM" id="CLU_3003883_0_0_11"/>
<protein>
    <submittedName>
        <fullName evidence="2">Uncharacterized protein</fullName>
    </submittedName>
</protein>
<dbReference type="EMBL" id="CP002786">
    <property type="protein sequence ID" value="AEF41112.1"/>
    <property type="molecule type" value="Genomic_DNA"/>
</dbReference>
<dbReference type="AlphaFoldDB" id="F6EHD3"/>
<proteinExistence type="predicted"/>
<name>F6EHD3_HOYSD</name>
<organism evidence="2 3">
    <name type="scientific">Hoyosella subflava (strain DSM 45089 / JCM 17490 / NBRC 109087 / DQS3-9A1)</name>
    <name type="common">Amycolicicoccus subflavus</name>
    <dbReference type="NCBI Taxonomy" id="443218"/>
    <lineage>
        <taxon>Bacteria</taxon>
        <taxon>Bacillati</taxon>
        <taxon>Actinomycetota</taxon>
        <taxon>Actinomycetes</taxon>
        <taxon>Mycobacteriales</taxon>
        <taxon>Hoyosellaceae</taxon>
        <taxon>Hoyosella</taxon>
    </lineage>
</organism>
<evidence type="ECO:0000313" key="2">
    <source>
        <dbReference type="EMBL" id="AEF41112.1"/>
    </source>
</evidence>
<sequence length="56" mass="6479">MSHHSAEHQEDPSGSHREEIARDLLREHPEFDEPHLLEQDETVPPRPEEEIADADS</sequence>
<keyword evidence="3" id="KW-1185">Reference proteome</keyword>
<dbReference type="Proteomes" id="UP000009235">
    <property type="component" value="Chromosome"/>
</dbReference>
<evidence type="ECO:0000256" key="1">
    <source>
        <dbReference type="SAM" id="MobiDB-lite"/>
    </source>
</evidence>
<gene>
    <name evidence="2" type="ordered locus">AS9A_2665</name>
</gene>
<evidence type="ECO:0000313" key="3">
    <source>
        <dbReference type="Proteomes" id="UP000009235"/>
    </source>
</evidence>
<dbReference type="OrthoDB" id="5149790at2"/>
<accession>F6EHD3</accession>